<protein>
    <submittedName>
        <fullName evidence="1">Uncharacterized protein</fullName>
    </submittedName>
</protein>
<proteinExistence type="predicted"/>
<evidence type="ECO:0000313" key="2">
    <source>
        <dbReference type="Proteomes" id="UP000830671"/>
    </source>
</evidence>
<evidence type="ECO:0000313" key="1">
    <source>
        <dbReference type="EMBL" id="UQC76928.1"/>
    </source>
</evidence>
<dbReference type="KEGG" id="clup:CLUP02_02394"/>
<dbReference type="GeneID" id="73336436"/>
<dbReference type="RefSeq" id="XP_049138569.1">
    <property type="nucleotide sequence ID" value="XM_049281426.1"/>
</dbReference>
<keyword evidence="2" id="KW-1185">Reference proteome</keyword>
<dbReference type="AlphaFoldDB" id="A0A9Q8WAS7"/>
<dbReference type="Proteomes" id="UP000830671">
    <property type="component" value="Chromosome 2"/>
</dbReference>
<sequence>MSGPEAIWAKARVNSGSWESWEDLTEDSRQDTGYVSADTSIIQPVLLSDYYPNLFSSISPMLQASAIPEFPVKFHGPGTKSPTFLFLAQVAWVTRSAGFSPPLLTTLALAISQHSRSVIGRQHVRKGYLETDDLLLCLPVKNISLLARLPVVSRVPRASNGQSDTGCNTTKGAAKHNTDVTPANSHLLPHFAGKPASSNHAPGFGSPIVYVRSPFTPVVNHHGVHNAALAAAYPTRIVPRPLIGCQHS</sequence>
<dbReference type="EMBL" id="CP019474">
    <property type="protein sequence ID" value="UQC76928.1"/>
    <property type="molecule type" value="Genomic_DNA"/>
</dbReference>
<organism evidence="1 2">
    <name type="scientific">Colletotrichum lupini</name>
    <dbReference type="NCBI Taxonomy" id="145971"/>
    <lineage>
        <taxon>Eukaryota</taxon>
        <taxon>Fungi</taxon>
        <taxon>Dikarya</taxon>
        <taxon>Ascomycota</taxon>
        <taxon>Pezizomycotina</taxon>
        <taxon>Sordariomycetes</taxon>
        <taxon>Hypocreomycetidae</taxon>
        <taxon>Glomerellales</taxon>
        <taxon>Glomerellaceae</taxon>
        <taxon>Colletotrichum</taxon>
        <taxon>Colletotrichum acutatum species complex</taxon>
    </lineage>
</organism>
<reference evidence="1" key="1">
    <citation type="journal article" date="2021" name="Mol. Plant Microbe Interact.">
        <title>Complete Genome Sequence of the Plant-Pathogenic Fungus Colletotrichum lupini.</title>
        <authorList>
            <person name="Baroncelli R."/>
            <person name="Pensec F."/>
            <person name="Da Lio D."/>
            <person name="Boufleur T."/>
            <person name="Vicente I."/>
            <person name="Sarrocco S."/>
            <person name="Picot A."/>
            <person name="Baraldi E."/>
            <person name="Sukno S."/>
            <person name="Thon M."/>
            <person name="Le Floch G."/>
        </authorList>
    </citation>
    <scope>NUCLEOTIDE SEQUENCE</scope>
    <source>
        <strain evidence="1">IMI 504893</strain>
    </source>
</reference>
<name>A0A9Q8WAS7_9PEZI</name>
<accession>A0A9Q8WAS7</accession>
<gene>
    <name evidence="1" type="ORF">CLUP02_02394</name>
</gene>